<dbReference type="Proteomes" id="UP000537131">
    <property type="component" value="Unassembled WGS sequence"/>
</dbReference>
<sequence>MTLPVNTAVNLKSGCSGIQVNNLDIENGQLNVNIRDKESVSLNNVTAAINDSNKIDVSISGATGDSVFNIKGMNTNNVSIISSGKVILDKYSYSGIDTKSTIKKINMDASAVTAILEVSNSQITDLDLGAVFSEVTLEQETVITNLNINGTNTNLTVDSGVVDNLVITGVIPGTTTGKATAGQFGTVQINKGKTTLEFDDSCIITKLNLNCNDIIITCPDTWITSGKFIVQSGVTDKSTVIINTKPITDYGL</sequence>
<dbReference type="AlphaFoldDB" id="A0A7Y0EGZ5"/>
<evidence type="ECO:0000313" key="2">
    <source>
        <dbReference type="Proteomes" id="UP000537131"/>
    </source>
</evidence>
<organism evidence="1 2">
    <name type="scientific">Clostridium muellerianum</name>
    <dbReference type="NCBI Taxonomy" id="2716538"/>
    <lineage>
        <taxon>Bacteria</taxon>
        <taxon>Bacillati</taxon>
        <taxon>Bacillota</taxon>
        <taxon>Clostridia</taxon>
        <taxon>Eubacteriales</taxon>
        <taxon>Clostridiaceae</taxon>
        <taxon>Clostridium</taxon>
    </lineage>
</organism>
<gene>
    <name evidence="1" type="ORF">HBE96_11535</name>
</gene>
<reference evidence="1 2" key="1">
    <citation type="submission" date="2020-04" db="EMBL/GenBank/DDBJ databases">
        <authorList>
            <person name="Doyle D.A."/>
        </authorList>
    </citation>
    <scope>NUCLEOTIDE SEQUENCE [LARGE SCALE GENOMIC DNA]</scope>
    <source>
        <strain evidence="1 2">P21</strain>
    </source>
</reference>
<reference evidence="1 2" key="2">
    <citation type="submission" date="2020-06" db="EMBL/GenBank/DDBJ databases">
        <title>Complete Genome Sequence of Clostridium muelleri sp. nov. P21T, an Acid-Alcohol Producing Acetogen Isolated from Old Hay.</title>
        <authorList>
            <person name="Duncan K.E."/>
            <person name="Tanner R.S."/>
        </authorList>
    </citation>
    <scope>NUCLEOTIDE SEQUENCE [LARGE SCALE GENOMIC DNA]</scope>
    <source>
        <strain evidence="1 2">P21</strain>
    </source>
</reference>
<name>A0A7Y0EGZ5_9CLOT</name>
<proteinExistence type="predicted"/>
<dbReference type="EMBL" id="JABBNI010000020">
    <property type="protein sequence ID" value="NMM63298.1"/>
    <property type="molecule type" value="Genomic_DNA"/>
</dbReference>
<comment type="caution">
    <text evidence="1">The sequence shown here is derived from an EMBL/GenBank/DDBJ whole genome shotgun (WGS) entry which is preliminary data.</text>
</comment>
<protein>
    <submittedName>
        <fullName evidence="1">Uncharacterized protein</fullName>
    </submittedName>
</protein>
<accession>A0A7Y0EGZ5</accession>
<evidence type="ECO:0000313" key="1">
    <source>
        <dbReference type="EMBL" id="NMM63298.1"/>
    </source>
</evidence>
<keyword evidence="2" id="KW-1185">Reference proteome</keyword>